<evidence type="ECO:0000313" key="2">
    <source>
        <dbReference type="Proteomes" id="UP001223586"/>
    </source>
</evidence>
<dbReference type="Proteomes" id="UP001223586">
    <property type="component" value="Unassembled WGS sequence"/>
</dbReference>
<evidence type="ECO:0000313" key="1">
    <source>
        <dbReference type="EMBL" id="MDQ0178471.1"/>
    </source>
</evidence>
<organism evidence="1 2">
    <name type="scientific">Bacillus chungangensis</name>
    <dbReference type="NCBI Taxonomy" id="587633"/>
    <lineage>
        <taxon>Bacteria</taxon>
        <taxon>Bacillati</taxon>
        <taxon>Bacillota</taxon>
        <taxon>Bacilli</taxon>
        <taxon>Bacillales</taxon>
        <taxon>Bacillaceae</taxon>
        <taxon>Bacillus</taxon>
    </lineage>
</organism>
<dbReference type="EMBL" id="JAUSTT010000046">
    <property type="protein sequence ID" value="MDQ0178471.1"/>
    <property type="molecule type" value="Genomic_DNA"/>
</dbReference>
<accession>A0ABT9WZ47</accession>
<proteinExistence type="predicted"/>
<comment type="caution">
    <text evidence="1">The sequence shown here is derived from an EMBL/GenBank/DDBJ whole genome shotgun (WGS) entry which is preliminary data.</text>
</comment>
<reference evidence="1 2" key="1">
    <citation type="submission" date="2023-07" db="EMBL/GenBank/DDBJ databases">
        <title>Genomic Encyclopedia of Type Strains, Phase IV (KMG-IV): sequencing the most valuable type-strain genomes for metagenomic binning, comparative biology and taxonomic classification.</title>
        <authorList>
            <person name="Goeker M."/>
        </authorList>
    </citation>
    <scope>NUCLEOTIDE SEQUENCE [LARGE SCALE GENOMIC DNA]</scope>
    <source>
        <strain evidence="1 2">DSM 23837</strain>
    </source>
</reference>
<name>A0ABT9WZ47_9BACI</name>
<gene>
    <name evidence="1" type="ORF">J2S08_004378</name>
</gene>
<sequence>MAIRFEDLYNEMITLEKAIANIELDITNSDCDSITKCRLELELESLERQFKLLGDTEFNFEKLNFVTILESLERCLYC</sequence>
<keyword evidence="2" id="KW-1185">Reference proteome</keyword>
<protein>
    <submittedName>
        <fullName evidence="1">Uncharacterized protein</fullName>
    </submittedName>
</protein>